<dbReference type="EMBL" id="ML170157">
    <property type="protein sequence ID" value="TDL28939.1"/>
    <property type="molecule type" value="Genomic_DNA"/>
</dbReference>
<evidence type="ECO:0000313" key="12">
    <source>
        <dbReference type="Proteomes" id="UP000294933"/>
    </source>
</evidence>
<feature type="binding site" evidence="6">
    <location>
        <position position="117"/>
    </location>
    <ligand>
        <name>FAD</name>
        <dbReference type="ChEBI" id="CHEBI:57692"/>
    </ligand>
</feature>
<keyword evidence="3 7" id="KW-0285">Flavoprotein</keyword>
<feature type="domain" description="Glucose-methanol-choline oxidoreductase N-terminal" evidence="9">
    <location>
        <begin position="115"/>
        <end position="138"/>
    </location>
</feature>
<comment type="cofactor">
    <cofactor evidence="1 6">
        <name>FAD</name>
        <dbReference type="ChEBI" id="CHEBI:57692"/>
    </cofactor>
</comment>
<dbReference type="PROSITE" id="PS00624">
    <property type="entry name" value="GMC_OXRED_2"/>
    <property type="match status" value="1"/>
</dbReference>
<dbReference type="PROSITE" id="PS00623">
    <property type="entry name" value="GMC_OXRED_1"/>
    <property type="match status" value="1"/>
</dbReference>
<sequence length="603" mass="64474">MTSLRAIVHFLLQFFVYFLKVQGTLFTAPNQLTKTEYDFVIVGAGAAGNVLASRLTENPKFSVLVVEAGITNEGILASVVPFLAPTLSPNTPVCWNYTTTLQPGLGNRSVPYPRGRVLGGSSSINYQLYTRGSSDDFDRFAKVTGDKGWSWNSLIPYIKKGERLVPPADHRDTTGQVDPAVHGNGPLEVSLSGLLTGIDFRVINTTKELGHEFPFNLDHNSGNTIGISWMQSTVGESKRSSSATAYLDPALGRPNLDVLIHTQVIKLHSTGKVKNLPTFKTVEIAQTVDGVRTNVTAKNEVILSAGAVGTPQILMLSGIGDPASLKSVGVQALVNLPDVGQHLQDHPVLAIAFPVNFTGTFDEVFQNTTFAAQALQQWNSTGQGIFSDTPDNTIAFLRLPNNSPIFKNFSDPSAGPKSGHYELLFASYARPGTSGVPVNTTGHFITVGLVVVSPASVGSMALASSDPFAFPTIDPGFLTSKFDVFTFVEAYKSTRRFLNASVWKDIIIGGPLGPLANATTDDEIAAFIRSQAMSIKHPVGTARMSPAHAKWGVVDPSLLVKGVSGLRVVDASIFPEIPAAHTVGPTYIIAERAADLVKAAWSK</sequence>
<feature type="active site" description="Proton donor" evidence="5">
    <location>
        <position position="537"/>
    </location>
</feature>
<protein>
    <submittedName>
        <fullName evidence="11">Aryl-alcohol-oxidase from pleurotus Eryingii</fullName>
    </submittedName>
</protein>
<dbReference type="InterPro" id="IPR012132">
    <property type="entry name" value="GMC_OxRdtase"/>
</dbReference>
<gene>
    <name evidence="11" type="ORF">BD410DRAFT_893853</name>
</gene>
<evidence type="ECO:0000259" key="9">
    <source>
        <dbReference type="PROSITE" id="PS00623"/>
    </source>
</evidence>
<dbReference type="OrthoDB" id="269227at2759"/>
<comment type="similarity">
    <text evidence="2 7">Belongs to the GMC oxidoreductase family.</text>
</comment>
<keyword evidence="8" id="KW-0732">Signal</keyword>
<dbReference type="Pfam" id="PF00732">
    <property type="entry name" value="GMC_oxred_N"/>
    <property type="match status" value="1"/>
</dbReference>
<feature type="domain" description="Glucose-methanol-choline oxidoreductase N-terminal" evidence="10">
    <location>
        <begin position="306"/>
        <end position="320"/>
    </location>
</feature>
<dbReference type="PIRSF" id="PIRSF000137">
    <property type="entry name" value="Alcohol_oxidase"/>
    <property type="match status" value="1"/>
</dbReference>
<evidence type="ECO:0000256" key="8">
    <source>
        <dbReference type="SAM" id="SignalP"/>
    </source>
</evidence>
<accession>A0A4Y7QPW5</accession>
<evidence type="ECO:0000256" key="7">
    <source>
        <dbReference type="RuleBase" id="RU003968"/>
    </source>
</evidence>
<dbReference type="Pfam" id="PF05199">
    <property type="entry name" value="GMC_oxred_C"/>
    <property type="match status" value="1"/>
</dbReference>
<keyword evidence="4 6" id="KW-0274">FAD</keyword>
<dbReference type="AlphaFoldDB" id="A0A4Y7QPW5"/>
<proteinExistence type="inferred from homology"/>
<dbReference type="Proteomes" id="UP000294933">
    <property type="component" value="Unassembled WGS sequence"/>
</dbReference>
<dbReference type="GO" id="GO:0016614">
    <property type="term" value="F:oxidoreductase activity, acting on CH-OH group of donors"/>
    <property type="evidence" value="ECO:0007669"/>
    <property type="project" value="InterPro"/>
</dbReference>
<evidence type="ECO:0000259" key="10">
    <source>
        <dbReference type="PROSITE" id="PS00624"/>
    </source>
</evidence>
<evidence type="ECO:0000256" key="5">
    <source>
        <dbReference type="PIRSR" id="PIRSR000137-1"/>
    </source>
</evidence>
<dbReference type="PANTHER" id="PTHR11552">
    <property type="entry name" value="GLUCOSE-METHANOL-CHOLINE GMC OXIDOREDUCTASE"/>
    <property type="match status" value="1"/>
</dbReference>
<dbReference type="Gene3D" id="3.30.560.10">
    <property type="entry name" value="Glucose Oxidase, domain 3"/>
    <property type="match status" value="1"/>
</dbReference>
<dbReference type="GO" id="GO:0050660">
    <property type="term" value="F:flavin adenine dinucleotide binding"/>
    <property type="evidence" value="ECO:0007669"/>
    <property type="project" value="InterPro"/>
</dbReference>
<organism evidence="11 12">
    <name type="scientific">Rickenella mellea</name>
    <dbReference type="NCBI Taxonomy" id="50990"/>
    <lineage>
        <taxon>Eukaryota</taxon>
        <taxon>Fungi</taxon>
        <taxon>Dikarya</taxon>
        <taxon>Basidiomycota</taxon>
        <taxon>Agaricomycotina</taxon>
        <taxon>Agaricomycetes</taxon>
        <taxon>Hymenochaetales</taxon>
        <taxon>Rickenellaceae</taxon>
        <taxon>Rickenella</taxon>
    </lineage>
</organism>
<dbReference type="InterPro" id="IPR036188">
    <property type="entry name" value="FAD/NAD-bd_sf"/>
</dbReference>
<name>A0A4Y7QPW5_9AGAM</name>
<evidence type="ECO:0000313" key="11">
    <source>
        <dbReference type="EMBL" id="TDL28939.1"/>
    </source>
</evidence>
<feature type="signal peptide" evidence="8">
    <location>
        <begin position="1"/>
        <end position="23"/>
    </location>
</feature>
<evidence type="ECO:0000256" key="6">
    <source>
        <dbReference type="PIRSR" id="PIRSR000137-2"/>
    </source>
</evidence>
<evidence type="ECO:0000256" key="2">
    <source>
        <dbReference type="ARBA" id="ARBA00010790"/>
    </source>
</evidence>
<evidence type="ECO:0000256" key="4">
    <source>
        <dbReference type="ARBA" id="ARBA00022827"/>
    </source>
</evidence>
<dbReference type="PANTHER" id="PTHR11552:SF147">
    <property type="entry name" value="CHOLINE DEHYDROGENASE, MITOCHONDRIAL"/>
    <property type="match status" value="1"/>
</dbReference>
<dbReference type="InterPro" id="IPR007867">
    <property type="entry name" value="GMC_OxRtase_C"/>
</dbReference>
<dbReference type="STRING" id="50990.A0A4Y7QPW5"/>
<dbReference type="InterPro" id="IPR000172">
    <property type="entry name" value="GMC_OxRdtase_N"/>
</dbReference>
<dbReference type="SUPFAM" id="SSF51905">
    <property type="entry name" value="FAD/NAD(P)-binding domain"/>
    <property type="match status" value="1"/>
</dbReference>
<keyword evidence="12" id="KW-1185">Reference proteome</keyword>
<evidence type="ECO:0000256" key="3">
    <source>
        <dbReference type="ARBA" id="ARBA00022630"/>
    </source>
</evidence>
<dbReference type="SUPFAM" id="SSF54373">
    <property type="entry name" value="FAD-linked reductases, C-terminal domain"/>
    <property type="match status" value="1"/>
</dbReference>
<evidence type="ECO:0000256" key="1">
    <source>
        <dbReference type="ARBA" id="ARBA00001974"/>
    </source>
</evidence>
<feature type="binding site" evidence="6">
    <location>
        <position position="264"/>
    </location>
    <ligand>
        <name>FAD</name>
        <dbReference type="ChEBI" id="CHEBI:57692"/>
    </ligand>
</feature>
<dbReference type="Gene3D" id="3.50.50.60">
    <property type="entry name" value="FAD/NAD(P)-binding domain"/>
    <property type="match status" value="1"/>
</dbReference>
<dbReference type="VEuPathDB" id="FungiDB:BD410DRAFT_893853"/>
<reference evidence="11 12" key="1">
    <citation type="submission" date="2018-06" db="EMBL/GenBank/DDBJ databases">
        <title>A transcriptomic atlas of mushroom development highlights an independent origin of complex multicellularity.</title>
        <authorList>
            <consortium name="DOE Joint Genome Institute"/>
            <person name="Krizsan K."/>
            <person name="Almasi E."/>
            <person name="Merenyi Z."/>
            <person name="Sahu N."/>
            <person name="Viragh M."/>
            <person name="Koszo T."/>
            <person name="Mondo S."/>
            <person name="Kiss B."/>
            <person name="Balint B."/>
            <person name="Kues U."/>
            <person name="Barry K."/>
            <person name="Hegedus J.C."/>
            <person name="Henrissat B."/>
            <person name="Johnson J."/>
            <person name="Lipzen A."/>
            <person name="Ohm R."/>
            <person name="Nagy I."/>
            <person name="Pangilinan J."/>
            <person name="Yan J."/>
            <person name="Xiong Y."/>
            <person name="Grigoriev I.V."/>
            <person name="Hibbett D.S."/>
            <person name="Nagy L.G."/>
        </authorList>
    </citation>
    <scope>NUCLEOTIDE SEQUENCE [LARGE SCALE GENOMIC DNA]</scope>
    <source>
        <strain evidence="11 12">SZMC22713</strain>
    </source>
</reference>
<feature type="chain" id="PRO_5021445084" evidence="8">
    <location>
        <begin position="24"/>
        <end position="603"/>
    </location>
</feature>
<feature type="active site" description="Proton acceptor" evidence="5">
    <location>
        <position position="581"/>
    </location>
</feature>